<dbReference type="PANTHER" id="PTHR22984">
    <property type="entry name" value="SERINE/THREONINE-PROTEIN KINASE PIM"/>
    <property type="match status" value="1"/>
</dbReference>
<reference evidence="23" key="2">
    <citation type="submission" date="2025-08" db="UniProtKB">
        <authorList>
            <consortium name="Ensembl"/>
        </authorList>
    </citation>
    <scope>IDENTIFICATION</scope>
</reference>
<keyword evidence="24" id="KW-1185">Reference proteome</keyword>
<evidence type="ECO:0000256" key="11">
    <source>
        <dbReference type="ARBA" id="ARBA00022840"/>
    </source>
</evidence>
<dbReference type="GO" id="GO:0005634">
    <property type="term" value="C:nucleus"/>
    <property type="evidence" value="ECO:0007669"/>
    <property type="project" value="UniProtKB-SubCell"/>
</dbReference>
<feature type="binding site" evidence="21">
    <location>
        <position position="67"/>
    </location>
    <ligand>
        <name>ATP</name>
        <dbReference type="ChEBI" id="CHEBI:30616"/>
    </ligand>
</feature>
<evidence type="ECO:0000256" key="12">
    <source>
        <dbReference type="ARBA" id="ARBA00022842"/>
    </source>
</evidence>
<feature type="domain" description="Protein kinase" evidence="22">
    <location>
        <begin position="1"/>
        <end position="230"/>
    </location>
</feature>
<dbReference type="eggNOG" id="KOG0583">
    <property type="taxonomic scope" value="Eukaryota"/>
</dbReference>
<evidence type="ECO:0000256" key="3">
    <source>
        <dbReference type="ARBA" id="ARBA00005505"/>
    </source>
</evidence>
<dbReference type="Proteomes" id="UP000007875">
    <property type="component" value="Unassembled WGS sequence"/>
</dbReference>
<reference evidence="24" key="1">
    <citation type="submission" date="2003-08" db="EMBL/GenBank/DDBJ databases">
        <authorList>
            <person name="Birren B."/>
            <person name="Nusbaum C."/>
            <person name="Abebe A."/>
            <person name="Abouelleil A."/>
            <person name="Adekoya E."/>
            <person name="Ait-zahra M."/>
            <person name="Allen N."/>
            <person name="Allen T."/>
            <person name="An P."/>
            <person name="Anderson M."/>
            <person name="Anderson S."/>
            <person name="Arachchi H."/>
            <person name="Armbruster J."/>
            <person name="Bachantsang P."/>
            <person name="Baldwin J."/>
            <person name="Barry A."/>
            <person name="Bayul T."/>
            <person name="Blitshsteyn B."/>
            <person name="Bloom T."/>
            <person name="Blye J."/>
            <person name="Boguslavskiy L."/>
            <person name="Borowsky M."/>
            <person name="Boukhgalter B."/>
            <person name="Brunache A."/>
            <person name="Butler J."/>
            <person name="Calixte N."/>
            <person name="Calvo S."/>
            <person name="Camarata J."/>
            <person name="Campo K."/>
            <person name="Chang J."/>
            <person name="Cheshatsang Y."/>
            <person name="Citroen M."/>
            <person name="Collymore A."/>
            <person name="Considine T."/>
            <person name="Cook A."/>
            <person name="Cooke P."/>
            <person name="Corum B."/>
            <person name="Cuomo C."/>
            <person name="David R."/>
            <person name="Dawoe T."/>
            <person name="Degray S."/>
            <person name="Dodge S."/>
            <person name="Dooley K."/>
            <person name="Dorje P."/>
            <person name="Dorjee K."/>
            <person name="Dorris L."/>
            <person name="Duffey N."/>
            <person name="Dupes A."/>
            <person name="Elkins T."/>
            <person name="Engels R."/>
            <person name="Erickson J."/>
            <person name="Farina A."/>
            <person name="Faro S."/>
            <person name="Ferreira P."/>
            <person name="Fischer H."/>
            <person name="Fitzgerald M."/>
            <person name="Foley K."/>
            <person name="Gage D."/>
            <person name="Galagan J."/>
            <person name="Gearin G."/>
            <person name="Gnerre S."/>
            <person name="Gnirke A."/>
            <person name="Goyette A."/>
            <person name="Graham J."/>
            <person name="Grandbois E."/>
            <person name="Gyaltsen K."/>
            <person name="Hafez N."/>
            <person name="Hagopian D."/>
            <person name="Hagos B."/>
            <person name="Hall J."/>
            <person name="Hatcher B."/>
            <person name="Heller A."/>
            <person name="Higgins H."/>
            <person name="Honan T."/>
            <person name="Horn A."/>
            <person name="Houde N."/>
            <person name="Hughes L."/>
            <person name="Hulme W."/>
            <person name="Husby E."/>
            <person name="Iliev I."/>
            <person name="Jaffe D."/>
            <person name="Jones C."/>
            <person name="Kamal M."/>
            <person name="Kamat A."/>
            <person name="Kamvysselis M."/>
            <person name="Karlsson E."/>
            <person name="Kells C."/>
            <person name="Kieu A."/>
            <person name="Kisner P."/>
            <person name="Kodira C."/>
            <person name="Kulbokas E."/>
            <person name="Labutti K."/>
            <person name="Lama D."/>
            <person name="Landers T."/>
            <person name="Leger J."/>
            <person name="Levine S."/>
            <person name="Lewis D."/>
            <person name="Lewis T."/>
            <person name="Lindblad-toh K."/>
            <person name="Liu X."/>
            <person name="Lokyitsang T."/>
            <person name="Lokyitsang Y."/>
            <person name="Lucien O."/>
            <person name="Lui A."/>
            <person name="Ma L.J."/>
            <person name="Mabbitt R."/>
            <person name="Macdonald J."/>
            <person name="Maclean C."/>
            <person name="Major J."/>
            <person name="Manning J."/>
            <person name="Marabella R."/>
            <person name="Maru K."/>
            <person name="Matthews C."/>
            <person name="Mauceli E."/>
            <person name="Mccarthy M."/>
            <person name="Mcdonough S."/>
            <person name="Mcghee T."/>
            <person name="Meldrim J."/>
            <person name="Meneus L."/>
            <person name="Mesirov J."/>
            <person name="Mihalev A."/>
            <person name="Mihova T."/>
            <person name="Mikkelsen T."/>
            <person name="Mlenga V."/>
            <person name="Moru K."/>
            <person name="Mozes J."/>
            <person name="Mulrain L."/>
            <person name="Munson G."/>
            <person name="Naylor J."/>
            <person name="Newes C."/>
            <person name="Nguyen C."/>
            <person name="Nguyen N."/>
            <person name="Nguyen T."/>
            <person name="Nicol R."/>
            <person name="Nielsen C."/>
            <person name="Nizzari M."/>
            <person name="Norbu C."/>
            <person name="Norbu N."/>
            <person name="O'donnell P."/>
            <person name="Okoawo O."/>
            <person name="O'leary S."/>
            <person name="Omotosho B."/>
            <person name="O'neill K."/>
            <person name="Osman S."/>
            <person name="Parker S."/>
            <person name="Perrin D."/>
            <person name="Phunkhang P."/>
            <person name="Piqani B."/>
            <person name="Purcell S."/>
            <person name="Rachupka T."/>
            <person name="Ramasamy U."/>
            <person name="Rameau R."/>
            <person name="Ray V."/>
            <person name="Raymond C."/>
            <person name="Retta R."/>
            <person name="Richardson S."/>
            <person name="Rise C."/>
            <person name="Rodriguez J."/>
            <person name="Rogers J."/>
            <person name="Rogov P."/>
            <person name="Rutman M."/>
            <person name="Schupbach R."/>
            <person name="Seaman C."/>
            <person name="Settipalli S."/>
            <person name="Sharpe T."/>
            <person name="Sheridan J."/>
            <person name="Sherpa N."/>
            <person name="Shi J."/>
            <person name="Smirnov S."/>
            <person name="Smith C."/>
            <person name="Sougnez C."/>
            <person name="Spencer B."/>
            <person name="Stalker J."/>
            <person name="Stange-thomann N."/>
            <person name="Stavropoulos S."/>
            <person name="Stetson K."/>
            <person name="Stone C."/>
            <person name="Stone S."/>
            <person name="Stubbs M."/>
            <person name="Talamas J."/>
            <person name="Tchuinga P."/>
            <person name="Tenzing P."/>
            <person name="Tesfaye S."/>
            <person name="Theodore J."/>
            <person name="Thoulutsang Y."/>
            <person name="Topham K."/>
            <person name="Towey S."/>
            <person name="Tsamla T."/>
            <person name="Tsomo N."/>
            <person name="Vallee D."/>
            <person name="Vassiliev H."/>
            <person name="Venkataraman V."/>
            <person name="Vinson J."/>
            <person name="Vo A."/>
            <person name="Wade C."/>
            <person name="Wang S."/>
            <person name="Wangchuk T."/>
            <person name="Wangdi T."/>
            <person name="Whittaker C."/>
            <person name="Wilkinson J."/>
            <person name="Wu Y."/>
            <person name="Wyman D."/>
            <person name="Yadav S."/>
            <person name="Yang S."/>
            <person name="Yang X."/>
            <person name="Yeager S."/>
            <person name="Yee E."/>
            <person name="Young G."/>
            <person name="Zainoun J."/>
            <person name="Zembeck L."/>
            <person name="Zimmer A."/>
            <person name="Zody M."/>
            <person name="Lander E."/>
        </authorList>
    </citation>
    <scope>NUCLEOTIDE SEQUENCE [LARGE SCALE GENOMIC DNA]</scope>
</reference>
<keyword evidence="10" id="KW-0418">Kinase</keyword>
<feature type="binding site" evidence="21">
    <location>
        <position position="6"/>
    </location>
    <ligand>
        <name>ATP</name>
        <dbReference type="ChEBI" id="CHEBI:30616"/>
    </ligand>
</feature>
<dbReference type="PROSITE" id="PS00108">
    <property type="entry name" value="PROTEIN_KINASE_ST"/>
    <property type="match status" value="1"/>
</dbReference>
<evidence type="ECO:0000256" key="16">
    <source>
        <dbReference type="ARBA" id="ARBA00040653"/>
    </source>
</evidence>
<evidence type="ECO:0000256" key="1">
    <source>
        <dbReference type="ARBA" id="ARBA00001946"/>
    </source>
</evidence>
<dbReference type="EC" id="2.7.11.1" evidence="4"/>
<evidence type="ECO:0000256" key="5">
    <source>
        <dbReference type="ARBA" id="ARBA00022527"/>
    </source>
</evidence>
<evidence type="ECO:0000256" key="2">
    <source>
        <dbReference type="ARBA" id="ARBA00004123"/>
    </source>
</evidence>
<dbReference type="SUPFAM" id="SSF56112">
    <property type="entry name" value="Protein kinase-like (PK-like)"/>
    <property type="match status" value="1"/>
</dbReference>
<keyword evidence="8" id="KW-0053">Apoptosis</keyword>
<dbReference type="HOGENOM" id="CLU_000288_63_0_1"/>
<keyword evidence="15" id="KW-0131">Cell cycle</keyword>
<dbReference type="GeneTree" id="ENSGT00940000163427"/>
<comment type="similarity">
    <text evidence="3">Belongs to the protein kinase superfamily. CAMK Ser/Thr protein kinase family. PIM subfamily.</text>
</comment>
<proteinExistence type="inferred from homology"/>
<dbReference type="Gene3D" id="1.10.510.10">
    <property type="entry name" value="Transferase(Phosphotransferase) domain 1"/>
    <property type="match status" value="1"/>
</dbReference>
<evidence type="ECO:0000256" key="15">
    <source>
        <dbReference type="ARBA" id="ARBA00023306"/>
    </source>
</evidence>
<evidence type="ECO:0000256" key="4">
    <source>
        <dbReference type="ARBA" id="ARBA00012513"/>
    </source>
</evidence>
<evidence type="ECO:0000259" key="22">
    <source>
        <dbReference type="PROSITE" id="PS50011"/>
    </source>
</evidence>
<keyword evidence="7" id="KW-0808">Transferase</keyword>
<evidence type="ECO:0000256" key="19">
    <source>
        <dbReference type="ARBA" id="ARBA00048679"/>
    </source>
</evidence>
<organism evidence="23 24">
    <name type="scientific">Ciona savignyi</name>
    <name type="common">Pacific transparent sea squirt</name>
    <dbReference type="NCBI Taxonomy" id="51511"/>
    <lineage>
        <taxon>Eukaryota</taxon>
        <taxon>Metazoa</taxon>
        <taxon>Chordata</taxon>
        <taxon>Tunicata</taxon>
        <taxon>Ascidiacea</taxon>
        <taxon>Phlebobranchia</taxon>
        <taxon>Cionidae</taxon>
        <taxon>Ciona</taxon>
    </lineage>
</organism>
<dbReference type="GO" id="GO:0005524">
    <property type="term" value="F:ATP binding"/>
    <property type="evidence" value="ECO:0007669"/>
    <property type="project" value="UniProtKB-KW"/>
</dbReference>
<dbReference type="InterPro" id="IPR017348">
    <property type="entry name" value="PIM1/2/3"/>
</dbReference>
<comment type="catalytic activity">
    <reaction evidence="19">
        <text>L-seryl-[protein] + ATP = O-phospho-L-seryl-[protein] + ADP + H(+)</text>
        <dbReference type="Rhea" id="RHEA:17989"/>
        <dbReference type="Rhea" id="RHEA-COMP:9863"/>
        <dbReference type="Rhea" id="RHEA-COMP:11604"/>
        <dbReference type="ChEBI" id="CHEBI:15378"/>
        <dbReference type="ChEBI" id="CHEBI:29999"/>
        <dbReference type="ChEBI" id="CHEBI:30616"/>
        <dbReference type="ChEBI" id="CHEBI:83421"/>
        <dbReference type="ChEBI" id="CHEBI:456216"/>
        <dbReference type="EC" id="2.7.11.1"/>
    </reaction>
</comment>
<dbReference type="InterPro" id="IPR011009">
    <property type="entry name" value="Kinase-like_dom_sf"/>
</dbReference>
<protein>
    <recommendedName>
        <fullName evidence="16">Serine/threonine-protein kinase pim-1</fullName>
        <ecNumber evidence="4">2.7.11.1</ecNumber>
    </recommendedName>
</protein>
<name>H2ZC99_CIOSA</name>
<dbReference type="PROSITE" id="PS50011">
    <property type="entry name" value="PROTEIN_KINASE_DOM"/>
    <property type="match status" value="1"/>
</dbReference>
<keyword evidence="5" id="KW-0723">Serine/threonine-protein kinase</keyword>
<dbReference type="Pfam" id="PF00069">
    <property type="entry name" value="Pkinase"/>
    <property type="match status" value="1"/>
</dbReference>
<evidence type="ECO:0000256" key="17">
    <source>
        <dbReference type="ARBA" id="ARBA00047040"/>
    </source>
</evidence>
<keyword evidence="14" id="KW-0539">Nucleus</keyword>
<evidence type="ECO:0000256" key="8">
    <source>
        <dbReference type="ARBA" id="ARBA00022703"/>
    </source>
</evidence>
<comment type="cofactor">
    <cofactor evidence="1">
        <name>Mg(2+)</name>
        <dbReference type="ChEBI" id="CHEBI:18420"/>
    </cofactor>
</comment>
<dbReference type="GO" id="GO:0005737">
    <property type="term" value="C:cytoplasm"/>
    <property type="evidence" value="ECO:0007669"/>
    <property type="project" value="TreeGrafter"/>
</dbReference>
<dbReference type="GO" id="GO:0004674">
    <property type="term" value="F:protein serine/threonine kinase activity"/>
    <property type="evidence" value="ECO:0007669"/>
    <property type="project" value="UniProtKB-KW"/>
</dbReference>
<dbReference type="OMA" id="EYYAPEW"/>
<dbReference type="AlphaFoldDB" id="H2ZC99"/>
<dbReference type="GO" id="GO:0006915">
    <property type="term" value="P:apoptotic process"/>
    <property type="evidence" value="ECO:0007669"/>
    <property type="project" value="UniProtKB-KW"/>
</dbReference>
<keyword evidence="12" id="KW-0460">Magnesium</keyword>
<evidence type="ECO:0000256" key="14">
    <source>
        <dbReference type="ARBA" id="ARBA00023242"/>
    </source>
</evidence>
<evidence type="ECO:0000256" key="21">
    <source>
        <dbReference type="PIRSR" id="PIRSR037993-2"/>
    </source>
</evidence>
<comment type="subcellular location">
    <subcellularLocation>
        <location evidence="2">Nucleus</location>
    </subcellularLocation>
</comment>
<evidence type="ECO:0000313" key="23">
    <source>
        <dbReference type="Ensembl" id="ENSCSAVP00000015215.1"/>
    </source>
</evidence>
<evidence type="ECO:0000256" key="10">
    <source>
        <dbReference type="ARBA" id="ARBA00022777"/>
    </source>
</evidence>
<keyword evidence="9" id="KW-0547">Nucleotide-binding</keyword>
<dbReference type="PIRSF" id="PIRSF037993">
    <property type="entry name" value="STPK_Pim-1"/>
    <property type="match status" value="1"/>
</dbReference>
<evidence type="ECO:0000313" key="24">
    <source>
        <dbReference type="Proteomes" id="UP000007875"/>
    </source>
</evidence>
<evidence type="ECO:0000256" key="20">
    <source>
        <dbReference type="PIRSR" id="PIRSR037993-1"/>
    </source>
</evidence>
<reference evidence="23" key="3">
    <citation type="submission" date="2025-09" db="UniProtKB">
        <authorList>
            <consortium name="Ensembl"/>
        </authorList>
    </citation>
    <scope>IDENTIFICATION</scope>
</reference>
<keyword evidence="6" id="KW-0597">Phosphoprotein</keyword>
<dbReference type="GO" id="GO:0043066">
    <property type="term" value="P:negative regulation of apoptotic process"/>
    <property type="evidence" value="ECO:0007669"/>
    <property type="project" value="InterPro"/>
</dbReference>
<accession>H2ZC99</accession>
<evidence type="ECO:0000256" key="7">
    <source>
        <dbReference type="ARBA" id="ARBA00022679"/>
    </source>
</evidence>
<dbReference type="Ensembl" id="ENSCSAVT00000015389.1">
    <property type="protein sequence ID" value="ENSCSAVP00000015215.1"/>
    <property type="gene ID" value="ENSCSAVG00000008923.1"/>
</dbReference>
<dbReference type="InterPro" id="IPR051138">
    <property type="entry name" value="PIM_Ser/Thr_kinase"/>
</dbReference>
<comment type="subunit">
    <text evidence="17">Interacts with RP9. Interacts with HSP90AA1, this interaction stabilizes PIM1 protein levels. Interacts (ubiquitinated form) with HSP70 and promotes its proteasomal degradation.</text>
</comment>
<keyword evidence="13" id="KW-0832">Ubl conjugation</keyword>
<evidence type="ECO:0000256" key="18">
    <source>
        <dbReference type="ARBA" id="ARBA00047899"/>
    </source>
</evidence>
<sequence length="240" mass="27630">MRVAIKRISKSATTRWGWLGGKVVPLELALLCQVNEVRCSGVVDIVEWHETTEAFLLVMVRPHPAVDLYDYVSKHKRVKESLARHIIRQLITALQHCINHGVLHRDIKLENILLNPETMEITLIDFGCGDYVRSAPYKEFAGTPEYYAPEWFIHKQYYGEALTVWSIGVLFYSLICGSLPFRSAKDITEKEITKFSNDISRNARDLITCLLLKNPRDRLKLGAVLFHLFFQQERNSRDAA</sequence>
<evidence type="ECO:0000256" key="13">
    <source>
        <dbReference type="ARBA" id="ARBA00022843"/>
    </source>
</evidence>
<dbReference type="InterPro" id="IPR000719">
    <property type="entry name" value="Prot_kinase_dom"/>
</dbReference>
<dbReference type="InterPro" id="IPR008271">
    <property type="entry name" value="Ser/Thr_kinase_AS"/>
</dbReference>
<dbReference type="STRING" id="51511.ENSCSAVP00000015215"/>
<feature type="active site" description="Proton acceptor" evidence="20">
    <location>
        <position position="106"/>
    </location>
</feature>
<comment type="catalytic activity">
    <reaction evidence="18">
        <text>L-threonyl-[protein] + ATP = O-phospho-L-threonyl-[protein] + ADP + H(+)</text>
        <dbReference type="Rhea" id="RHEA:46608"/>
        <dbReference type="Rhea" id="RHEA-COMP:11060"/>
        <dbReference type="Rhea" id="RHEA-COMP:11605"/>
        <dbReference type="ChEBI" id="CHEBI:15378"/>
        <dbReference type="ChEBI" id="CHEBI:30013"/>
        <dbReference type="ChEBI" id="CHEBI:30616"/>
        <dbReference type="ChEBI" id="CHEBI:61977"/>
        <dbReference type="ChEBI" id="CHEBI:456216"/>
        <dbReference type="EC" id="2.7.11.1"/>
    </reaction>
</comment>
<dbReference type="SMART" id="SM00220">
    <property type="entry name" value="S_TKc"/>
    <property type="match status" value="1"/>
</dbReference>
<dbReference type="PANTHER" id="PTHR22984:SF29">
    <property type="entry name" value="SERINE_THREONINE-PROTEIN KINASE PIM-1"/>
    <property type="match status" value="1"/>
</dbReference>
<evidence type="ECO:0000256" key="6">
    <source>
        <dbReference type="ARBA" id="ARBA00022553"/>
    </source>
</evidence>
<keyword evidence="11 21" id="KW-0067">ATP-binding</keyword>
<dbReference type="Gene3D" id="3.30.200.20">
    <property type="entry name" value="Phosphorylase Kinase, domain 1"/>
    <property type="match status" value="1"/>
</dbReference>
<evidence type="ECO:0000256" key="9">
    <source>
        <dbReference type="ARBA" id="ARBA00022741"/>
    </source>
</evidence>
<dbReference type="InParanoid" id="H2ZC99"/>